<reference evidence="3 4" key="1">
    <citation type="submission" date="2018-09" db="EMBL/GenBank/DDBJ databases">
        <title>Complete genome sequence of the hydrocarbonoclastic bacterium Alcaligenes aquatilis QD168, isolated from a crude-oil polluted marine sediment of Central Chile.</title>
        <authorList>
            <person name="Duran R.E."/>
            <person name="Barra B."/>
            <person name="Salva-Serra F."/>
            <person name="Mendez V."/>
            <person name="Moore E.R.B."/>
            <person name="Seeger M."/>
        </authorList>
    </citation>
    <scope>NUCLEOTIDE SEQUENCE [LARGE SCALE GENOMIC DNA]</scope>
    <source>
        <strain evidence="3 4">QD168</strain>
    </source>
</reference>
<dbReference type="AlphaFoldDB" id="A0A3G2HYV5"/>
<dbReference type="SUPFAM" id="SSF52821">
    <property type="entry name" value="Rhodanese/Cell cycle control phosphatase"/>
    <property type="match status" value="1"/>
</dbReference>
<dbReference type="OrthoDB" id="1445766at2"/>
<keyword evidence="1" id="KW-0812">Transmembrane</keyword>
<dbReference type="Pfam" id="PF00581">
    <property type="entry name" value="Rhodanese"/>
    <property type="match status" value="1"/>
</dbReference>
<gene>
    <name evidence="3" type="ORF">D3M96_17560</name>
</gene>
<evidence type="ECO:0000313" key="3">
    <source>
        <dbReference type="EMBL" id="AYN22189.1"/>
    </source>
</evidence>
<dbReference type="CDD" id="cd00158">
    <property type="entry name" value="RHOD"/>
    <property type="match status" value="1"/>
</dbReference>
<evidence type="ECO:0000259" key="2">
    <source>
        <dbReference type="PROSITE" id="PS50206"/>
    </source>
</evidence>
<dbReference type="InterPro" id="IPR036873">
    <property type="entry name" value="Rhodanese-like_dom_sf"/>
</dbReference>
<dbReference type="Proteomes" id="UP000268070">
    <property type="component" value="Chromosome"/>
</dbReference>
<proteinExistence type="predicted"/>
<organism evidence="3 4">
    <name type="scientific">Alcaligenes aquatilis</name>
    <dbReference type="NCBI Taxonomy" id="323284"/>
    <lineage>
        <taxon>Bacteria</taxon>
        <taxon>Pseudomonadati</taxon>
        <taxon>Pseudomonadota</taxon>
        <taxon>Betaproteobacteria</taxon>
        <taxon>Burkholderiales</taxon>
        <taxon>Alcaligenaceae</taxon>
        <taxon>Alcaligenes</taxon>
    </lineage>
</organism>
<accession>A0A3G2HYV5</accession>
<feature type="domain" description="Rhodanese" evidence="2">
    <location>
        <begin position="47"/>
        <end position="135"/>
    </location>
</feature>
<keyword evidence="1" id="KW-0472">Membrane</keyword>
<dbReference type="InterPro" id="IPR050229">
    <property type="entry name" value="GlpE_sulfurtransferase"/>
</dbReference>
<evidence type="ECO:0000256" key="1">
    <source>
        <dbReference type="SAM" id="Phobius"/>
    </source>
</evidence>
<keyword evidence="1" id="KW-1133">Transmembrane helix</keyword>
<protein>
    <submittedName>
        <fullName evidence="3">Rhodanese-like domain-containing protein</fullName>
    </submittedName>
</protein>
<dbReference type="PROSITE" id="PS50206">
    <property type="entry name" value="RHODANESE_3"/>
    <property type="match status" value="1"/>
</dbReference>
<sequence>MDFILSQNNLLILAIAVLAGIMLLIPSFFKGRAGRAVSSSEAVQMVNQKDAILIDLRSADQFKAGAIAQSRNIPAADLDAKASTLPKDKPVILVCDTGRSAQRSVTVLRKHGITEAYTLQGGIQGWLQSSLPVKKS</sequence>
<dbReference type="KEGG" id="aaqu:D3M96_17560"/>
<dbReference type="PANTHER" id="PTHR43031">
    <property type="entry name" value="FAD-DEPENDENT OXIDOREDUCTASE"/>
    <property type="match status" value="1"/>
</dbReference>
<evidence type="ECO:0000313" key="4">
    <source>
        <dbReference type="Proteomes" id="UP000268070"/>
    </source>
</evidence>
<feature type="transmembrane region" description="Helical" evidence="1">
    <location>
        <begin position="12"/>
        <end position="29"/>
    </location>
</feature>
<name>A0A3G2HYV5_9BURK</name>
<dbReference type="EMBL" id="CP032153">
    <property type="protein sequence ID" value="AYN22189.1"/>
    <property type="molecule type" value="Genomic_DNA"/>
</dbReference>
<dbReference type="SMART" id="SM00450">
    <property type="entry name" value="RHOD"/>
    <property type="match status" value="1"/>
</dbReference>
<dbReference type="InterPro" id="IPR001763">
    <property type="entry name" value="Rhodanese-like_dom"/>
</dbReference>
<dbReference type="Gene3D" id="3.40.250.10">
    <property type="entry name" value="Rhodanese-like domain"/>
    <property type="match status" value="1"/>
</dbReference>
<dbReference type="PANTHER" id="PTHR43031:SF18">
    <property type="entry name" value="RHODANESE-RELATED SULFURTRANSFERASES"/>
    <property type="match status" value="1"/>
</dbReference>